<dbReference type="Pfam" id="PF04365">
    <property type="entry name" value="BrnT_toxin"/>
    <property type="match status" value="1"/>
</dbReference>
<dbReference type="AlphaFoldDB" id="A0A1W9KSY8"/>
<gene>
    <name evidence="1" type="ORF">BWK72_13360</name>
</gene>
<evidence type="ECO:0008006" key="3">
    <source>
        <dbReference type="Google" id="ProtNLM"/>
    </source>
</evidence>
<reference evidence="1 2" key="1">
    <citation type="submission" date="2017-01" db="EMBL/GenBank/DDBJ databases">
        <title>Novel large sulfur bacteria in the metagenomes of groundwater-fed chemosynthetic microbial mats in the Lake Huron basin.</title>
        <authorList>
            <person name="Sharrar A.M."/>
            <person name="Flood B.E."/>
            <person name="Bailey J.V."/>
            <person name="Jones D.S."/>
            <person name="Biddanda B."/>
            <person name="Ruberg S.A."/>
            <person name="Marcus D.N."/>
            <person name="Dick G.J."/>
        </authorList>
    </citation>
    <scope>NUCLEOTIDE SEQUENCE [LARGE SCALE GENOMIC DNA]</scope>
    <source>
        <strain evidence="1">A7</strain>
    </source>
</reference>
<name>A0A1W9KSY8_9BURK</name>
<evidence type="ECO:0000313" key="2">
    <source>
        <dbReference type="Proteomes" id="UP000192505"/>
    </source>
</evidence>
<evidence type="ECO:0000313" key="1">
    <source>
        <dbReference type="EMBL" id="OQW87513.1"/>
    </source>
</evidence>
<comment type="caution">
    <text evidence="1">The sequence shown here is derived from an EMBL/GenBank/DDBJ whole genome shotgun (WGS) entry which is preliminary data.</text>
</comment>
<protein>
    <recommendedName>
        <fullName evidence="3">BrnT family toxin</fullName>
    </recommendedName>
</protein>
<organism evidence="1 2">
    <name type="scientific">Rhodoferax ferrireducens</name>
    <dbReference type="NCBI Taxonomy" id="192843"/>
    <lineage>
        <taxon>Bacteria</taxon>
        <taxon>Pseudomonadati</taxon>
        <taxon>Pseudomonadota</taxon>
        <taxon>Betaproteobacteria</taxon>
        <taxon>Burkholderiales</taxon>
        <taxon>Comamonadaceae</taxon>
        <taxon>Rhodoferax</taxon>
    </lineage>
</organism>
<dbReference type="Proteomes" id="UP000192505">
    <property type="component" value="Unassembled WGS sequence"/>
</dbReference>
<proteinExistence type="predicted"/>
<dbReference type="Gene3D" id="3.10.450.530">
    <property type="entry name" value="Ribonuclease toxin, BrnT, of type II toxin-antitoxin system"/>
    <property type="match status" value="1"/>
</dbReference>
<dbReference type="InterPro" id="IPR007460">
    <property type="entry name" value="BrnT_toxin"/>
</dbReference>
<dbReference type="EMBL" id="MTEI01000008">
    <property type="protein sequence ID" value="OQW87513.1"/>
    <property type="molecule type" value="Genomic_DNA"/>
</dbReference>
<sequence length="97" mass="11248">MSIRFEWDAVKAASNFSKHKVSFETATRVFADPFLLTQQDRIENAEQRWQSIGMVDGQVVLLVAHTVGEDDDGIEVLRIISVRRADPKERKRYEKNR</sequence>
<accession>A0A1W9KSY8</accession>
<dbReference type="InterPro" id="IPR038573">
    <property type="entry name" value="BrnT_sf"/>
</dbReference>